<dbReference type="InterPro" id="IPR052076">
    <property type="entry name" value="TRP_cation_channel"/>
</dbReference>
<keyword evidence="2" id="KW-0813">Transport</keyword>
<feature type="transmembrane region" description="Helical" evidence="10">
    <location>
        <begin position="184"/>
        <end position="210"/>
    </location>
</feature>
<comment type="subcellular location">
    <subcellularLocation>
        <location evidence="1">Membrane</location>
        <topology evidence="1">Multi-pass membrane protein</topology>
    </subcellularLocation>
</comment>
<evidence type="ECO:0000256" key="4">
    <source>
        <dbReference type="ARBA" id="ARBA00022737"/>
    </source>
</evidence>
<evidence type="ECO:0000313" key="12">
    <source>
        <dbReference type="EMBL" id="KAL3306914.1"/>
    </source>
</evidence>
<comment type="caution">
    <text evidence="12">The sequence shown here is derived from an EMBL/GenBank/DDBJ whole genome shotgun (WGS) entry which is preliminary data.</text>
</comment>
<name>A0ABD2PI33_9PLAT</name>
<evidence type="ECO:0000256" key="8">
    <source>
        <dbReference type="ARBA" id="ARBA00023136"/>
    </source>
</evidence>
<dbReference type="GO" id="GO:0016020">
    <property type="term" value="C:membrane"/>
    <property type="evidence" value="ECO:0007669"/>
    <property type="project" value="UniProtKB-SubCell"/>
</dbReference>
<reference evidence="12 13" key="1">
    <citation type="submission" date="2024-11" db="EMBL/GenBank/DDBJ databases">
        <title>Adaptive evolution of stress response genes in parasites aligns with host niche diversity.</title>
        <authorList>
            <person name="Hahn C."/>
            <person name="Resl P."/>
        </authorList>
    </citation>
    <scope>NUCLEOTIDE SEQUENCE [LARGE SCALE GENOMIC DNA]</scope>
    <source>
        <strain evidence="12">EGGRZ-B1_66</strain>
        <tissue evidence="12">Body</tissue>
    </source>
</reference>
<keyword evidence="8 10" id="KW-0472">Membrane</keyword>
<dbReference type="EMBL" id="JBJKFK010009061">
    <property type="protein sequence ID" value="KAL3306914.1"/>
    <property type="molecule type" value="Genomic_DNA"/>
</dbReference>
<evidence type="ECO:0000256" key="9">
    <source>
        <dbReference type="ARBA" id="ARBA00023303"/>
    </source>
</evidence>
<keyword evidence="9" id="KW-0407">Ion channel</keyword>
<dbReference type="Pfam" id="PF00520">
    <property type="entry name" value="Ion_trans"/>
    <property type="match status" value="1"/>
</dbReference>
<keyword evidence="5 10" id="KW-1133">Transmembrane helix</keyword>
<dbReference type="PANTHER" id="PTHR47143">
    <property type="entry name" value="TRANSIENT RECEPTOR POTENTIAL CATION CHANNEL PROTEIN PAINLESS"/>
    <property type="match status" value="1"/>
</dbReference>
<feature type="non-terminal residue" evidence="12">
    <location>
        <position position="299"/>
    </location>
</feature>
<evidence type="ECO:0000256" key="1">
    <source>
        <dbReference type="ARBA" id="ARBA00004141"/>
    </source>
</evidence>
<keyword evidence="4" id="KW-0677">Repeat</keyword>
<feature type="transmembrane region" description="Helical" evidence="10">
    <location>
        <begin position="16"/>
        <end position="38"/>
    </location>
</feature>
<dbReference type="GO" id="GO:0034220">
    <property type="term" value="P:monoatomic ion transmembrane transport"/>
    <property type="evidence" value="ECO:0007669"/>
    <property type="project" value="UniProtKB-KW"/>
</dbReference>
<accession>A0ABD2PI33</accession>
<keyword evidence="13" id="KW-1185">Reference proteome</keyword>
<keyword evidence="6" id="KW-0040">ANK repeat</keyword>
<dbReference type="InterPro" id="IPR005821">
    <property type="entry name" value="Ion_trans_dom"/>
</dbReference>
<feature type="transmembrane region" description="Helical" evidence="10">
    <location>
        <begin position="119"/>
        <end position="141"/>
    </location>
</feature>
<feature type="domain" description="Ion transport" evidence="11">
    <location>
        <begin position="14"/>
        <end position="223"/>
    </location>
</feature>
<evidence type="ECO:0000256" key="5">
    <source>
        <dbReference type="ARBA" id="ARBA00022989"/>
    </source>
</evidence>
<keyword evidence="3 10" id="KW-0812">Transmembrane</keyword>
<evidence type="ECO:0000313" key="13">
    <source>
        <dbReference type="Proteomes" id="UP001626550"/>
    </source>
</evidence>
<keyword evidence="7" id="KW-0406">Ion transport</keyword>
<feature type="transmembrane region" description="Helical" evidence="10">
    <location>
        <begin position="50"/>
        <end position="67"/>
    </location>
</feature>
<gene>
    <name evidence="12" type="ORF">Ciccas_014590</name>
</gene>
<evidence type="ECO:0000256" key="3">
    <source>
        <dbReference type="ARBA" id="ARBA00022692"/>
    </source>
</evidence>
<evidence type="ECO:0000259" key="11">
    <source>
        <dbReference type="Pfam" id="PF00520"/>
    </source>
</evidence>
<protein>
    <recommendedName>
        <fullName evidence="11">Ion transport domain-containing protein</fullName>
    </recommendedName>
</protein>
<dbReference type="Proteomes" id="UP001626550">
    <property type="component" value="Unassembled WGS sequence"/>
</dbReference>
<evidence type="ECO:0000256" key="7">
    <source>
        <dbReference type="ARBA" id="ARBA00023065"/>
    </source>
</evidence>
<evidence type="ECO:0000256" key="6">
    <source>
        <dbReference type="ARBA" id="ARBA00023043"/>
    </source>
</evidence>
<organism evidence="12 13">
    <name type="scientific">Cichlidogyrus casuarinus</name>
    <dbReference type="NCBI Taxonomy" id="1844966"/>
    <lineage>
        <taxon>Eukaryota</taxon>
        <taxon>Metazoa</taxon>
        <taxon>Spiralia</taxon>
        <taxon>Lophotrochozoa</taxon>
        <taxon>Platyhelminthes</taxon>
        <taxon>Monogenea</taxon>
        <taxon>Monopisthocotylea</taxon>
        <taxon>Dactylogyridea</taxon>
        <taxon>Ancyrocephalidae</taxon>
        <taxon>Cichlidogyrus</taxon>
    </lineage>
</organism>
<proteinExistence type="predicted"/>
<dbReference type="Gene3D" id="1.10.287.70">
    <property type="match status" value="1"/>
</dbReference>
<evidence type="ECO:0000256" key="10">
    <source>
        <dbReference type="SAM" id="Phobius"/>
    </source>
</evidence>
<dbReference type="PANTHER" id="PTHR47143:SF3">
    <property type="entry name" value="PWWP DOMAIN-CONTAINING PROTEIN"/>
    <property type="match status" value="1"/>
</dbReference>
<dbReference type="AlphaFoldDB" id="A0ABD2PI33"/>
<evidence type="ECO:0000256" key="2">
    <source>
        <dbReference type="ARBA" id="ARBA00022448"/>
    </source>
</evidence>
<sequence length="299" mass="34934">MQREGESAYLVPHMFWIKWAMIGMTIINLLVELMQVKLYMFDYLKDMENLLQLSIFTMSLVLVWDVSACASEVGLKADYQWQLAAVNIFFAWLNLIFLLKMMPYFGIYIIMFNSVTITFMRFFLIFSLFIFGFGFAFYILLSNQTPFDTVGNSMLKTGVMIIGEIGFSDMFNGRLDDPSYDNNVFFTFITYSLFIVFLILMNVIVMNLLVGLAVEDIAIIQNEASIQKLCQTVHMALRVESWFPFKLQKRMNRVTSYIPIKSTEAHQKKDNVKKKEMPYPEFIKRIIKFFQHSHEATEG</sequence>